<evidence type="ECO:0000256" key="1">
    <source>
        <dbReference type="ARBA" id="ARBA00022491"/>
    </source>
</evidence>
<dbReference type="Gene3D" id="1.10.260.40">
    <property type="entry name" value="lambda repressor-like DNA-binding domains"/>
    <property type="match status" value="1"/>
</dbReference>
<dbReference type="GO" id="GO:0003700">
    <property type="term" value="F:DNA-binding transcription factor activity"/>
    <property type="evidence" value="ECO:0007669"/>
    <property type="project" value="TreeGrafter"/>
</dbReference>
<dbReference type="CDD" id="cd01392">
    <property type="entry name" value="HTH_LacI"/>
    <property type="match status" value="1"/>
</dbReference>
<evidence type="ECO:0000256" key="2">
    <source>
        <dbReference type="ARBA" id="ARBA00023015"/>
    </source>
</evidence>
<dbReference type="AlphaFoldDB" id="A0A240EMJ5"/>
<dbReference type="PANTHER" id="PTHR30146">
    <property type="entry name" value="LACI-RELATED TRANSCRIPTIONAL REPRESSOR"/>
    <property type="match status" value="1"/>
</dbReference>
<dbReference type="EMBL" id="OANU01000056">
    <property type="protein sequence ID" value="SNX49389.1"/>
    <property type="molecule type" value="Genomic_DNA"/>
</dbReference>
<dbReference type="Pfam" id="PF13377">
    <property type="entry name" value="Peripla_BP_3"/>
    <property type="match status" value="1"/>
</dbReference>
<dbReference type="Pfam" id="PF00356">
    <property type="entry name" value="LacI"/>
    <property type="match status" value="1"/>
</dbReference>
<dbReference type="CDD" id="cd06278">
    <property type="entry name" value="PBP1_LacI-like"/>
    <property type="match status" value="1"/>
</dbReference>
<dbReference type="InterPro" id="IPR028082">
    <property type="entry name" value="Peripla_BP_I"/>
</dbReference>
<reference evidence="7" key="1">
    <citation type="submission" date="2016-06" db="EMBL/GenBank/DDBJ databases">
        <authorList>
            <person name="Rodrigo-Torres L."/>
            <person name="Arahal R.D."/>
            <person name="Lucena T."/>
        </authorList>
    </citation>
    <scope>NUCLEOTIDE SEQUENCE [LARGE SCALE GENOMIC DNA]</scope>
    <source>
        <strain evidence="7">CECT8203</strain>
    </source>
</reference>
<sequence>MKKSNLTSNDIAKQLGVSQSMVSRAFNPKASISDAKRAFILEGAEKLGYKPNAIARSLTSRRSGLIAIVLDSSSNPMYDLQARTLATEIQAKGGLAILYPLSNGSLNSEIQRAFEYQVDGLIVATSRMHSSIIEQCEKYGVYLNFINRYIGDFKANSIGLDNSYAGEQAANYFFKKGCSTFAFVGDEEGSMTCEKRWLAFRQRTIALGLPEPVRIPASFDMESGLLAAEKLVDQPTKIDAAFCANYIIAIGVIEGLRARNHQGIKIIGVDDIPMASWPSYRLTTIKPPTDIICKSAVDDLFDRIQEKNNITGQYIRYKGTIVERVS</sequence>
<dbReference type="PROSITE" id="PS50932">
    <property type="entry name" value="HTH_LACI_2"/>
    <property type="match status" value="1"/>
</dbReference>
<dbReference type="Gene3D" id="3.40.50.2300">
    <property type="match status" value="2"/>
</dbReference>
<evidence type="ECO:0000256" key="3">
    <source>
        <dbReference type="ARBA" id="ARBA00023125"/>
    </source>
</evidence>
<keyword evidence="4" id="KW-0804">Transcription</keyword>
<keyword evidence="7" id="KW-1185">Reference proteome</keyword>
<name>A0A240EMJ5_9VIBR</name>
<evidence type="ECO:0000259" key="5">
    <source>
        <dbReference type="PROSITE" id="PS50932"/>
    </source>
</evidence>
<organism evidence="6 7">
    <name type="scientific">Vibrio thalassae</name>
    <dbReference type="NCBI Taxonomy" id="1243014"/>
    <lineage>
        <taxon>Bacteria</taxon>
        <taxon>Pseudomonadati</taxon>
        <taxon>Pseudomonadota</taxon>
        <taxon>Gammaproteobacteria</taxon>
        <taxon>Vibrionales</taxon>
        <taxon>Vibrionaceae</taxon>
        <taxon>Vibrio</taxon>
    </lineage>
</organism>
<dbReference type="SUPFAM" id="SSF47413">
    <property type="entry name" value="lambda repressor-like DNA-binding domains"/>
    <property type="match status" value="1"/>
</dbReference>
<dbReference type="InterPro" id="IPR000843">
    <property type="entry name" value="HTH_LacI"/>
</dbReference>
<keyword evidence="3" id="KW-0238">DNA-binding</keyword>
<dbReference type="PANTHER" id="PTHR30146:SF95">
    <property type="entry name" value="RIBOSE OPERON REPRESSOR"/>
    <property type="match status" value="1"/>
</dbReference>
<feature type="domain" description="HTH lacI-type" evidence="5">
    <location>
        <begin position="6"/>
        <end position="60"/>
    </location>
</feature>
<evidence type="ECO:0000313" key="7">
    <source>
        <dbReference type="Proteomes" id="UP000219336"/>
    </source>
</evidence>
<accession>A0A240EMJ5</accession>
<evidence type="ECO:0000256" key="4">
    <source>
        <dbReference type="ARBA" id="ARBA00023163"/>
    </source>
</evidence>
<dbReference type="RefSeq" id="WP_096994460.1">
    <property type="nucleotide sequence ID" value="NZ_JBHSII010000001.1"/>
</dbReference>
<dbReference type="InterPro" id="IPR010982">
    <property type="entry name" value="Lambda_DNA-bd_dom_sf"/>
</dbReference>
<dbReference type="InterPro" id="IPR046335">
    <property type="entry name" value="LacI/GalR-like_sensor"/>
</dbReference>
<keyword evidence="2" id="KW-0805">Transcription regulation</keyword>
<keyword evidence="1" id="KW-0678">Repressor</keyword>
<protein>
    <submittedName>
        <fullName evidence="6">Ribose operon repressor</fullName>
    </submittedName>
</protein>
<dbReference type="SMART" id="SM00354">
    <property type="entry name" value="HTH_LACI"/>
    <property type="match status" value="1"/>
</dbReference>
<evidence type="ECO:0000313" key="6">
    <source>
        <dbReference type="EMBL" id="SNX49389.1"/>
    </source>
</evidence>
<dbReference type="SUPFAM" id="SSF53822">
    <property type="entry name" value="Periplasmic binding protein-like I"/>
    <property type="match status" value="1"/>
</dbReference>
<dbReference type="GO" id="GO:0000976">
    <property type="term" value="F:transcription cis-regulatory region binding"/>
    <property type="evidence" value="ECO:0007669"/>
    <property type="project" value="TreeGrafter"/>
</dbReference>
<proteinExistence type="predicted"/>
<dbReference type="OrthoDB" id="6619319at2"/>
<gene>
    <name evidence="6" type="primary">rbsR_4</name>
    <name evidence="6" type="ORF">VTH8203_03036</name>
</gene>
<dbReference type="Proteomes" id="UP000219336">
    <property type="component" value="Unassembled WGS sequence"/>
</dbReference>